<evidence type="ECO:0000256" key="1">
    <source>
        <dbReference type="SAM" id="MobiDB-lite"/>
    </source>
</evidence>
<organism evidence="2 3">
    <name type="scientific">Streptomyces gulbargensis</name>
    <dbReference type="NCBI Taxonomy" id="364901"/>
    <lineage>
        <taxon>Bacteria</taxon>
        <taxon>Bacillati</taxon>
        <taxon>Actinomycetota</taxon>
        <taxon>Actinomycetes</taxon>
        <taxon>Kitasatosporales</taxon>
        <taxon>Streptomycetaceae</taxon>
        <taxon>Streptomyces</taxon>
    </lineage>
</organism>
<comment type="caution">
    <text evidence="2">The sequence shown here is derived from an EMBL/GenBank/DDBJ whole genome shotgun (WGS) entry which is preliminary data.</text>
</comment>
<keyword evidence="3" id="KW-1185">Reference proteome</keyword>
<proteinExistence type="predicted"/>
<evidence type="ECO:0000313" key="2">
    <source>
        <dbReference type="EMBL" id="GAA3905159.1"/>
    </source>
</evidence>
<evidence type="ECO:0000313" key="3">
    <source>
        <dbReference type="Proteomes" id="UP001501000"/>
    </source>
</evidence>
<protein>
    <submittedName>
        <fullName evidence="2">Uncharacterized protein</fullName>
    </submittedName>
</protein>
<accession>A0ABP7LN06</accession>
<dbReference type="EMBL" id="BAABAJ010000003">
    <property type="protein sequence ID" value="GAA3905159.1"/>
    <property type="molecule type" value="Genomic_DNA"/>
</dbReference>
<reference evidence="3" key="1">
    <citation type="journal article" date="2019" name="Int. J. Syst. Evol. Microbiol.">
        <title>The Global Catalogue of Microorganisms (GCM) 10K type strain sequencing project: providing services to taxonomists for standard genome sequencing and annotation.</title>
        <authorList>
            <consortium name="The Broad Institute Genomics Platform"/>
            <consortium name="The Broad Institute Genome Sequencing Center for Infectious Disease"/>
            <person name="Wu L."/>
            <person name="Ma J."/>
        </authorList>
    </citation>
    <scope>NUCLEOTIDE SEQUENCE [LARGE SCALE GENOMIC DNA]</scope>
    <source>
        <strain evidence="3">JCM 16956</strain>
    </source>
</reference>
<dbReference type="RefSeq" id="WP_345279581.1">
    <property type="nucleotide sequence ID" value="NZ_BAABAJ010000003.1"/>
</dbReference>
<sequence>MGKNEHPTGQHGVLVCPVCKQTVDTVVKRRHKTLGAFVPEWGPGPCRNVDCPEYLEEPPPAPKPRRDSPS</sequence>
<dbReference type="Proteomes" id="UP001501000">
    <property type="component" value="Unassembled WGS sequence"/>
</dbReference>
<feature type="region of interest" description="Disordered" evidence="1">
    <location>
        <begin position="49"/>
        <end position="70"/>
    </location>
</feature>
<gene>
    <name evidence="2" type="ORF">GCM10022244_14140</name>
</gene>
<name>A0ABP7LN06_9ACTN</name>